<evidence type="ECO:0000313" key="4">
    <source>
        <dbReference type="Proteomes" id="UP001174997"/>
    </source>
</evidence>
<organism evidence="3 4">
    <name type="scientific">Cercophora samala</name>
    <dbReference type="NCBI Taxonomy" id="330535"/>
    <lineage>
        <taxon>Eukaryota</taxon>
        <taxon>Fungi</taxon>
        <taxon>Dikarya</taxon>
        <taxon>Ascomycota</taxon>
        <taxon>Pezizomycotina</taxon>
        <taxon>Sordariomycetes</taxon>
        <taxon>Sordariomycetidae</taxon>
        <taxon>Sordariales</taxon>
        <taxon>Lasiosphaeriaceae</taxon>
        <taxon>Cercophora</taxon>
    </lineage>
</organism>
<feature type="region of interest" description="Disordered" evidence="1">
    <location>
        <begin position="156"/>
        <end position="196"/>
    </location>
</feature>
<protein>
    <submittedName>
        <fullName evidence="3">Uncharacterized protein</fullName>
    </submittedName>
</protein>
<feature type="region of interest" description="Disordered" evidence="1">
    <location>
        <begin position="236"/>
        <end position="272"/>
    </location>
</feature>
<reference evidence="3" key="1">
    <citation type="submission" date="2023-06" db="EMBL/GenBank/DDBJ databases">
        <title>Genome-scale phylogeny and comparative genomics of the fungal order Sordariales.</title>
        <authorList>
            <consortium name="Lawrence Berkeley National Laboratory"/>
            <person name="Hensen N."/>
            <person name="Bonometti L."/>
            <person name="Westerberg I."/>
            <person name="Brannstrom I.O."/>
            <person name="Guillou S."/>
            <person name="Cros-Aarteil S."/>
            <person name="Calhoun S."/>
            <person name="Haridas S."/>
            <person name="Kuo A."/>
            <person name="Mondo S."/>
            <person name="Pangilinan J."/>
            <person name="Riley R."/>
            <person name="Labutti K."/>
            <person name="Andreopoulos B."/>
            <person name="Lipzen A."/>
            <person name="Chen C."/>
            <person name="Yanf M."/>
            <person name="Daum C."/>
            <person name="Ng V."/>
            <person name="Clum A."/>
            <person name="Steindorff A."/>
            <person name="Ohm R."/>
            <person name="Martin F."/>
            <person name="Silar P."/>
            <person name="Natvig D."/>
            <person name="Lalanne C."/>
            <person name="Gautier V."/>
            <person name="Ament-Velasquez S.L."/>
            <person name="Kruys A."/>
            <person name="Hutchinson M.I."/>
            <person name="Powell A.J."/>
            <person name="Barry K."/>
            <person name="Miller A.N."/>
            <person name="Grigoriev I.V."/>
            <person name="Debuchy R."/>
            <person name="Gladieux P."/>
            <person name="Thoren M.H."/>
            <person name="Johannesson H."/>
        </authorList>
    </citation>
    <scope>NUCLEOTIDE SEQUENCE</scope>
    <source>
        <strain evidence="3">CBS 307.81</strain>
    </source>
</reference>
<feature type="transmembrane region" description="Helical" evidence="2">
    <location>
        <begin position="203"/>
        <end position="226"/>
    </location>
</feature>
<evidence type="ECO:0000256" key="1">
    <source>
        <dbReference type="SAM" id="MobiDB-lite"/>
    </source>
</evidence>
<evidence type="ECO:0000256" key="2">
    <source>
        <dbReference type="SAM" id="Phobius"/>
    </source>
</evidence>
<feature type="compositionally biased region" description="Polar residues" evidence="1">
    <location>
        <begin position="258"/>
        <end position="271"/>
    </location>
</feature>
<dbReference type="EMBL" id="JAULSY010000074">
    <property type="protein sequence ID" value="KAK0667331.1"/>
    <property type="molecule type" value="Genomic_DNA"/>
</dbReference>
<keyword evidence="2" id="KW-0472">Membrane</keyword>
<evidence type="ECO:0000313" key="3">
    <source>
        <dbReference type="EMBL" id="KAK0667331.1"/>
    </source>
</evidence>
<feature type="compositionally biased region" description="Polar residues" evidence="1">
    <location>
        <begin position="180"/>
        <end position="196"/>
    </location>
</feature>
<feature type="compositionally biased region" description="Low complexity" evidence="1">
    <location>
        <begin position="237"/>
        <end position="252"/>
    </location>
</feature>
<accession>A0AA40DB06</accession>
<keyword evidence="2" id="KW-1133">Transmembrane helix</keyword>
<dbReference type="AlphaFoldDB" id="A0AA40DB06"/>
<name>A0AA40DB06_9PEZI</name>
<dbReference type="Proteomes" id="UP001174997">
    <property type="component" value="Unassembled WGS sequence"/>
</dbReference>
<comment type="caution">
    <text evidence="3">The sequence shown here is derived from an EMBL/GenBank/DDBJ whole genome shotgun (WGS) entry which is preliminary data.</text>
</comment>
<sequence>MATFAISSFPFRPLTTAYSRPPVCNGIYMPGHIWVMDNDPTCLPPGFDTESTSFFSPGVACPSGYWSACSDSKGVSTITTVTCCPIYRSDISLSCVPSTAELSAVWRDQFCTFKARWTGAVVTVTVSSDGVTATQTKTFTSPQGINAFGVRMVHQTTDISPSSGDPPITTSSPTSQIQSLETSANPNTSPIAESTGSSLSTGAIVAIAVVIPILAILAGVGFFLWWRSRRALAVYKPPGDSPSGGSASESPGYRAGHPQQSGYMPQTNTYHGSAALLPPQHGVSSKEMSNTYNAAAEMPGMGNNYAELPATYDIGPQELSTTPRQDRG</sequence>
<keyword evidence="2" id="KW-0812">Transmembrane</keyword>
<feature type="compositionally biased region" description="Low complexity" evidence="1">
    <location>
        <begin position="156"/>
        <end position="179"/>
    </location>
</feature>
<proteinExistence type="predicted"/>
<keyword evidence="4" id="KW-1185">Reference proteome</keyword>
<gene>
    <name evidence="3" type="ORF">QBC41DRAFT_228703</name>
</gene>